<reference evidence="6 7" key="1">
    <citation type="submission" date="2024-09" db="EMBL/GenBank/DDBJ databases">
        <authorList>
            <person name="Sun Q."/>
            <person name="Mori K."/>
        </authorList>
    </citation>
    <scope>NUCLEOTIDE SEQUENCE [LARGE SCALE GENOMIC DNA]</scope>
    <source>
        <strain evidence="6 7">TBRC 1432</strain>
    </source>
</reference>
<proteinExistence type="inferred from homology"/>
<dbReference type="InterPro" id="IPR029058">
    <property type="entry name" value="AB_hydrolase_fold"/>
</dbReference>
<name>A0ABV6MYF8_9PSEU</name>
<dbReference type="GO" id="GO:0016787">
    <property type="term" value="F:hydrolase activity"/>
    <property type="evidence" value="ECO:0007669"/>
    <property type="project" value="UniProtKB-KW"/>
</dbReference>
<dbReference type="PRINTS" id="PR00412">
    <property type="entry name" value="EPOXHYDRLASE"/>
</dbReference>
<evidence type="ECO:0000313" key="6">
    <source>
        <dbReference type="EMBL" id="MFC0545346.1"/>
    </source>
</evidence>
<dbReference type="SUPFAM" id="SSF53474">
    <property type="entry name" value="alpha/beta-Hydrolases"/>
    <property type="match status" value="1"/>
</dbReference>
<evidence type="ECO:0000256" key="1">
    <source>
        <dbReference type="ARBA" id="ARBA00010088"/>
    </source>
</evidence>
<evidence type="ECO:0000313" key="7">
    <source>
        <dbReference type="Proteomes" id="UP001589810"/>
    </source>
</evidence>
<keyword evidence="3 6" id="KW-0378">Hydrolase</keyword>
<dbReference type="InterPro" id="IPR000639">
    <property type="entry name" value="Epox_hydrolase-like"/>
</dbReference>
<protein>
    <submittedName>
        <fullName evidence="6">Epoxide hydrolase family protein</fullName>
        <ecNumber evidence="6">3.-.-.-</ecNumber>
    </submittedName>
</protein>
<evidence type="ECO:0000256" key="3">
    <source>
        <dbReference type="ARBA" id="ARBA00022801"/>
    </source>
</evidence>
<dbReference type="EC" id="3.-.-.-" evidence="6"/>
<dbReference type="PIRSF" id="PIRSF001112">
    <property type="entry name" value="Epoxide_hydrolase"/>
    <property type="match status" value="1"/>
</dbReference>
<gene>
    <name evidence="6" type="ORF">ACFFH7_27815</name>
</gene>
<dbReference type="Proteomes" id="UP001589810">
    <property type="component" value="Unassembled WGS sequence"/>
</dbReference>
<feature type="domain" description="Epoxide hydrolase N-terminal" evidence="5">
    <location>
        <begin position="4"/>
        <end position="109"/>
    </location>
</feature>
<dbReference type="Pfam" id="PF06441">
    <property type="entry name" value="EHN"/>
    <property type="match status" value="1"/>
</dbReference>
<comment type="caution">
    <text evidence="6">The sequence shown here is derived from an EMBL/GenBank/DDBJ whole genome shotgun (WGS) entry which is preliminary data.</text>
</comment>
<dbReference type="InterPro" id="IPR010497">
    <property type="entry name" value="Epoxide_hydro_N"/>
</dbReference>
<comment type="similarity">
    <text evidence="1">Belongs to the peptidase S33 family.</text>
</comment>
<feature type="region of interest" description="Disordered" evidence="4">
    <location>
        <begin position="420"/>
        <end position="449"/>
    </location>
</feature>
<dbReference type="PANTHER" id="PTHR21661">
    <property type="entry name" value="EPOXIDE HYDROLASE 1-RELATED"/>
    <property type="match status" value="1"/>
</dbReference>
<keyword evidence="2" id="KW-0058">Aromatic hydrocarbons catabolism</keyword>
<keyword evidence="7" id="KW-1185">Reference proteome</keyword>
<dbReference type="InterPro" id="IPR016292">
    <property type="entry name" value="Epoxide_hydrolase"/>
</dbReference>
<sequence length="449" mass="48851">MAQVRPFQSVTSEEQLVDLGERLARTRFAPALSGEDWTHGTPPGYLAELVTYWCTSFDWLAAEKRLNEMPQFLASFDDTTLHFVHAKGVGPRPLPLLFSHGWPGSFFEVHKILGPLTDPAAHGGDPADAFTVVAPSLPGFGFSPHPGTSGINPTAIAGLFHRLMTEVLGYSRYGAQGGDFGAQITSRIGRDHASSVIGIHLNLMGATPVVSSPVTSVEQKFLDQASEFFSAQGAYAQIQGTRPATLGAGLSDSPAGLAAWIVEKFRAWSDCGGDVESVFSKDELLTDITLYWLTNSITTSARLYYETMHTEGMLGRHTPGYVSVPTGFAAFAHDNFVPPRSWVERAYNLQRFTAFPRGGHFAALERPDDLVTEIREFFRPLRTDPRDFLGRFRRRSVGQATAAANPTDFVTATVRAAPKNAAPVSIQPHEPGNRRSSARPPLGRGRLPG</sequence>
<dbReference type="Gene3D" id="3.40.50.1820">
    <property type="entry name" value="alpha/beta hydrolase"/>
    <property type="match status" value="1"/>
</dbReference>
<evidence type="ECO:0000256" key="4">
    <source>
        <dbReference type="SAM" id="MobiDB-lite"/>
    </source>
</evidence>
<organism evidence="6 7">
    <name type="scientific">Kutzneria chonburiensis</name>
    <dbReference type="NCBI Taxonomy" id="1483604"/>
    <lineage>
        <taxon>Bacteria</taxon>
        <taxon>Bacillati</taxon>
        <taxon>Actinomycetota</taxon>
        <taxon>Actinomycetes</taxon>
        <taxon>Pseudonocardiales</taxon>
        <taxon>Pseudonocardiaceae</taxon>
        <taxon>Kutzneria</taxon>
    </lineage>
</organism>
<evidence type="ECO:0000256" key="2">
    <source>
        <dbReference type="ARBA" id="ARBA00022797"/>
    </source>
</evidence>
<dbReference type="EMBL" id="JBHLUD010000009">
    <property type="protein sequence ID" value="MFC0545346.1"/>
    <property type="molecule type" value="Genomic_DNA"/>
</dbReference>
<dbReference type="PANTHER" id="PTHR21661:SF35">
    <property type="entry name" value="EPOXIDE HYDROLASE"/>
    <property type="match status" value="1"/>
</dbReference>
<dbReference type="RefSeq" id="WP_273934758.1">
    <property type="nucleotide sequence ID" value="NZ_CP097263.1"/>
</dbReference>
<accession>A0ABV6MYF8</accession>
<evidence type="ECO:0000259" key="5">
    <source>
        <dbReference type="Pfam" id="PF06441"/>
    </source>
</evidence>